<dbReference type="InterPro" id="IPR011251">
    <property type="entry name" value="Luciferase-like_dom"/>
</dbReference>
<dbReference type="InterPro" id="IPR050766">
    <property type="entry name" value="Bact_Lucif_Oxidored"/>
</dbReference>
<dbReference type="PANTHER" id="PTHR30137:SF19">
    <property type="entry name" value="LUCIFERASE-LIKE MONOOXYGENASE"/>
    <property type="match status" value="1"/>
</dbReference>
<dbReference type="NCBIfam" id="TIGR03558">
    <property type="entry name" value="oxido_grp_1"/>
    <property type="match status" value="1"/>
</dbReference>
<dbReference type="Proteomes" id="UP000831880">
    <property type="component" value="Chromosome"/>
</dbReference>
<dbReference type="RefSeq" id="WP_244751389.1">
    <property type="nucleotide sequence ID" value="NZ_CP095074.1"/>
</dbReference>
<dbReference type="SUPFAM" id="SSF51679">
    <property type="entry name" value="Bacterial luciferase-like"/>
    <property type="match status" value="1"/>
</dbReference>
<dbReference type="InterPro" id="IPR036661">
    <property type="entry name" value="Luciferase-like_sf"/>
</dbReference>
<keyword evidence="4" id="KW-1185">Reference proteome</keyword>
<reference evidence="3 4" key="1">
    <citation type="submission" date="2022-04" db="EMBL/GenBank/DDBJ databases">
        <title>Halobacillus sp. isolated from saltern.</title>
        <authorList>
            <person name="Won M."/>
            <person name="Lee C.-M."/>
            <person name="Woen H.-Y."/>
            <person name="Kwon S.-W."/>
        </authorList>
    </citation>
    <scope>NUCLEOTIDE SEQUENCE [LARGE SCALE GENOMIC DNA]</scope>
    <source>
        <strain evidence="3 4">SSTM10-2</strain>
    </source>
</reference>
<dbReference type="CDD" id="cd00347">
    <property type="entry name" value="Flavin_utilizing_monoxygenases"/>
    <property type="match status" value="2"/>
</dbReference>
<evidence type="ECO:0000259" key="2">
    <source>
        <dbReference type="Pfam" id="PF00296"/>
    </source>
</evidence>
<evidence type="ECO:0000256" key="1">
    <source>
        <dbReference type="ARBA" id="ARBA00007789"/>
    </source>
</evidence>
<proteinExistence type="predicted"/>
<protein>
    <submittedName>
        <fullName evidence="3">LLM class flavin-dependent oxidoreductase</fullName>
    </submittedName>
</protein>
<accession>A0ABY4GUG5</accession>
<dbReference type="Pfam" id="PF00296">
    <property type="entry name" value="Bac_luciferase"/>
    <property type="match status" value="1"/>
</dbReference>
<dbReference type="InterPro" id="IPR019949">
    <property type="entry name" value="CmoO-like"/>
</dbReference>
<dbReference type="PANTHER" id="PTHR30137">
    <property type="entry name" value="LUCIFERASE-LIKE MONOOXYGENASE"/>
    <property type="match status" value="1"/>
</dbReference>
<dbReference type="Gene3D" id="3.20.20.30">
    <property type="entry name" value="Luciferase-like domain"/>
    <property type="match status" value="1"/>
</dbReference>
<dbReference type="EMBL" id="CP095074">
    <property type="protein sequence ID" value="UOQ91778.1"/>
    <property type="molecule type" value="Genomic_DNA"/>
</dbReference>
<evidence type="ECO:0000313" key="3">
    <source>
        <dbReference type="EMBL" id="UOQ91778.1"/>
    </source>
</evidence>
<comment type="similarity">
    <text evidence="1">To bacterial alkanal monooxygenase alpha and beta chains.</text>
</comment>
<gene>
    <name evidence="3" type="ORF">MUO14_14670</name>
</gene>
<evidence type="ECO:0000313" key="4">
    <source>
        <dbReference type="Proteomes" id="UP000831880"/>
    </source>
</evidence>
<sequence length="340" mass="37599">MKLSVLDQSPVLTGMSPHDALQQTTALAKWADQLGFHRFWVAEHHSTNSLAGSSPEILTTHLAAHTERIRIGTGGVLLPHYSSYKVAESFRVLETLYPNRIDLGVGRAPGGMPNVNLALNRGEIPSIEGYPAQVEELIAYLHGKDPQDMGIFASPQGDTAPPVWMLGSSGTSARVAADIGVSYSFAHFINGYGGARAMDRYTNNFQPSLQQQTPQGNVSIFVVCAESDEQAEYLAASLDLALLKIEQGGIRHHFPTPEEAFSYPYTMFEEQRIRENRSRMVVGSIEKVKSEVESLANYYQVDEVIINTIVSPFEERMKSYELIADAFQLRESVASESFHF</sequence>
<name>A0ABY4GUG5_9BACI</name>
<feature type="domain" description="Luciferase-like" evidence="2">
    <location>
        <begin position="3"/>
        <end position="240"/>
    </location>
</feature>
<organism evidence="3 4">
    <name type="scientific">Halobacillus shinanisalinarum</name>
    <dbReference type="NCBI Taxonomy" id="2932258"/>
    <lineage>
        <taxon>Bacteria</taxon>
        <taxon>Bacillati</taxon>
        <taxon>Bacillota</taxon>
        <taxon>Bacilli</taxon>
        <taxon>Bacillales</taxon>
        <taxon>Bacillaceae</taxon>
        <taxon>Halobacillus</taxon>
    </lineage>
</organism>